<name>A0A918MFE5_9ACTN</name>
<keyword evidence="3" id="KW-1185">Reference proteome</keyword>
<sequence length="70" mass="7339">MKAAGERAARAAGPDGGCDGSRRPGRLRADQAVRQETLTALQAAATVAYSWLVAPYRSLAAFRVAVRAPL</sequence>
<reference evidence="2" key="1">
    <citation type="journal article" date="2014" name="Int. J. Syst. Evol. Microbiol.">
        <title>Complete genome sequence of Corynebacterium casei LMG S-19264T (=DSM 44701T), isolated from a smear-ripened cheese.</title>
        <authorList>
            <consortium name="US DOE Joint Genome Institute (JGI-PGF)"/>
            <person name="Walter F."/>
            <person name="Albersmeier A."/>
            <person name="Kalinowski J."/>
            <person name="Ruckert C."/>
        </authorList>
    </citation>
    <scope>NUCLEOTIDE SEQUENCE</scope>
    <source>
        <strain evidence="2">JCM 4369</strain>
    </source>
</reference>
<protein>
    <submittedName>
        <fullName evidence="2">Uncharacterized protein</fullName>
    </submittedName>
</protein>
<feature type="region of interest" description="Disordered" evidence="1">
    <location>
        <begin position="1"/>
        <end position="29"/>
    </location>
</feature>
<evidence type="ECO:0000313" key="2">
    <source>
        <dbReference type="EMBL" id="GGV20594.1"/>
    </source>
</evidence>
<dbReference type="Proteomes" id="UP000618795">
    <property type="component" value="Unassembled WGS sequence"/>
</dbReference>
<evidence type="ECO:0000256" key="1">
    <source>
        <dbReference type="SAM" id="MobiDB-lite"/>
    </source>
</evidence>
<proteinExistence type="predicted"/>
<accession>A0A918MFE5</accession>
<dbReference type="AlphaFoldDB" id="A0A918MFE5"/>
<reference evidence="2" key="2">
    <citation type="submission" date="2020-09" db="EMBL/GenBank/DDBJ databases">
        <authorList>
            <person name="Sun Q."/>
            <person name="Ohkuma M."/>
        </authorList>
    </citation>
    <scope>NUCLEOTIDE SEQUENCE</scope>
    <source>
        <strain evidence="2">JCM 4369</strain>
    </source>
</reference>
<evidence type="ECO:0000313" key="3">
    <source>
        <dbReference type="Proteomes" id="UP000618795"/>
    </source>
</evidence>
<organism evidence="2 3">
    <name type="scientific">Streptomyces filipinensis</name>
    <dbReference type="NCBI Taxonomy" id="66887"/>
    <lineage>
        <taxon>Bacteria</taxon>
        <taxon>Bacillati</taxon>
        <taxon>Actinomycetota</taxon>
        <taxon>Actinomycetes</taxon>
        <taxon>Kitasatosporales</taxon>
        <taxon>Streptomycetaceae</taxon>
        <taxon>Streptomyces</taxon>
    </lineage>
</organism>
<gene>
    <name evidence="2" type="ORF">GCM10010260_70720</name>
</gene>
<comment type="caution">
    <text evidence="2">The sequence shown here is derived from an EMBL/GenBank/DDBJ whole genome shotgun (WGS) entry which is preliminary data.</text>
</comment>
<dbReference type="EMBL" id="BMTD01000022">
    <property type="protein sequence ID" value="GGV20594.1"/>
    <property type="molecule type" value="Genomic_DNA"/>
</dbReference>